<name>M2SBV4_ENTHI</name>
<feature type="region of interest" description="Disordered" evidence="1">
    <location>
        <begin position="1088"/>
        <end position="1123"/>
    </location>
</feature>
<dbReference type="AlphaFoldDB" id="M2SBV4"/>
<dbReference type="OrthoDB" id="30326at2759"/>
<dbReference type="InterPro" id="IPR016024">
    <property type="entry name" value="ARM-type_fold"/>
</dbReference>
<evidence type="ECO:0000313" key="2">
    <source>
        <dbReference type="EMBL" id="EMD48357.1"/>
    </source>
</evidence>
<feature type="compositionally biased region" description="Basic and acidic residues" evidence="1">
    <location>
        <begin position="1094"/>
        <end position="1110"/>
    </location>
</feature>
<proteinExistence type="predicted"/>
<evidence type="ECO:0000256" key="1">
    <source>
        <dbReference type="SAM" id="MobiDB-lite"/>
    </source>
</evidence>
<evidence type="ECO:0000313" key="3">
    <source>
        <dbReference type="Proteomes" id="UP000011755"/>
    </source>
</evidence>
<dbReference type="SUPFAM" id="SSF48371">
    <property type="entry name" value="ARM repeat"/>
    <property type="match status" value="1"/>
</dbReference>
<accession>M2SBV4</accession>
<reference evidence="2 3" key="1">
    <citation type="submission" date="2013-02" db="EMBL/GenBank/DDBJ databases">
        <authorList>
            <person name="Hannick L."/>
            <person name="Zafar N."/>
            <person name="Lorenzi H."/>
            <person name="Ali I.A."/>
            <person name="Petri W.P."/>
            <person name="Caler E."/>
        </authorList>
    </citation>
    <scope>NUCLEOTIDE SEQUENCE [LARGE SCALE GENOMIC DNA]</scope>
    <source>
        <strain evidence="2 3">KU27</strain>
    </source>
</reference>
<gene>
    <name evidence="2" type="ORF">EHI5A_124530</name>
</gene>
<dbReference type="Pfam" id="PF20168">
    <property type="entry name" value="PDS5"/>
    <property type="match status" value="1"/>
</dbReference>
<dbReference type="EMBL" id="KB444089">
    <property type="protein sequence ID" value="EMD48357.1"/>
    <property type="molecule type" value="Genomic_DNA"/>
</dbReference>
<dbReference type="VEuPathDB" id="AmoebaDB:EHI5A_124530"/>
<sequence>MSENVIHIILQKLRSTPQGDIIDGNDLKRIKTSQEHNFETTLCHLNVLRISAPNPPYSNEEIEMVMEKVNECIQEYTKEKKSEMIEMIEIIESTKMMLLLIDINKQKTLRIVESLIEKIIKGTAKNEFPVKYEMVKKIIEDLLTECPEESREIVKSIIRPFNENDAPFLEEKKITQYLKKSKMEKEVIEEMFEGMTGESNKNFKNGFWSLIEEAKEINEEDEAMSEDEELEDRKKKEDIKMFIRVLGKIVSYYPKWIKGDENYLERILLIPMEEERIQVVKIVVEYLKKGVIEKTKKNELIGCLLERRKDKSVSIRSIVGKYMMERGGKNEESEEDDEIEISDLIIEKMNDIEESIRRETIEEIYKQRFEEGKEIGKKIIKEIKERMKDRKETVRAIAQTFCGEYIREYIEQKSGSNRDFSSQMINEMIENMENIKNEEDNIRIYQIISQNILGNITLTMVNSKSKLKETIKERAERLIKLFGLLDEENFKKMMKKEGVNETEKKELGKKLEEYENSREEGRTKEVVVNLLSKMYPMPTIETSKKYSREMLEGMSGKFGRMLRDMEEDETSFSEYWKKAKRIDGEVEIKKKGKIEEFVNGILEKIRNKIVQKEMIKYLIKTHEEEMKEYMEIISKYCKEVNYGNIMRIIKMYEDDIEKKVNVMKEGYLYIEKEEKNEEMKEEIKGYLKMKEYTISKGCMKLLHLLWNDQEEGYYDMLFEENIKNVLKKKGKKAMNGLLIVTKIIKYKKEYNRKKEITEINERIKSEIIPGMIIEKEPPEHIIIVMKYIVKYLQSKGKIVESDNEESEEKEMMKFIKDFIIHKTDNDTIEFRKNEEEVRGYLIGVVLKLVEMRKYDSLINQREFYCICEEISKKETFWGEYLEILNKCLKQLPLRYFIIPTILSKNNKAIRMSKIVLLRSILIRREIYKKNIKDMTQEKTCIVLPEYCVQHLIHFLGYGEMVENGEYDEISRMLMFMIESLVEGNNEGIPIIQNEINLIKLSNDNLNNNLGITEINQERLNEKIHGVALIGGMVIDEVSRGKKYSPNQTVGTISKMLFELREKNESINSILPYGYHLPKRANAIMTVGEKKKKKENQDIEKEVKQVKEQKEKKPRAKNQKKEVKEIKTVKEKFIKQEQKKIN</sequence>
<dbReference type="Proteomes" id="UP000011755">
    <property type="component" value="Unassembled WGS sequence"/>
</dbReference>
<protein>
    <submittedName>
        <fullName evidence="2">Uncharacterized protein</fullName>
    </submittedName>
</protein>
<organism evidence="2 3">
    <name type="scientific">Entamoeba histolytica KU27</name>
    <dbReference type="NCBI Taxonomy" id="885311"/>
    <lineage>
        <taxon>Eukaryota</taxon>
        <taxon>Amoebozoa</taxon>
        <taxon>Evosea</taxon>
        <taxon>Archamoebae</taxon>
        <taxon>Mastigamoebida</taxon>
        <taxon>Entamoebidae</taxon>
        <taxon>Entamoeba</taxon>
    </lineage>
</organism>